<dbReference type="PANTHER" id="PTHR33327:SF3">
    <property type="entry name" value="RNA-DIRECTED DNA POLYMERASE"/>
    <property type="match status" value="1"/>
</dbReference>
<evidence type="ECO:0000313" key="3">
    <source>
        <dbReference type="Proteomes" id="UP001652740"/>
    </source>
</evidence>
<feature type="domain" description="DUF7041" evidence="2">
    <location>
        <begin position="25"/>
        <end position="107"/>
    </location>
</feature>
<sequence length="284" mass="32146">MMESGTVSTVRDDTSSEVFKVAIKVPPFWPEEPEIWFAQVEGQFAISKITSDLTKFNYVIGQLDNQFSKEVKDIIISPPAEGKYEKLKLELVKRLSASKEKKVKQLLMHEELGDRKPSQFLRHLQSLAGPKVPDEFLQTIWTSRLPAHIQTILVAQPNADLDVLADLADRIMDLAPRSPQVEATARDDAAAGPSPSNHMANEIAELRKQVKSLTMQLNRRQRSRSRKPQRSRSASKSHSNYKKFPVCWYHHKFGSRAIVSSHAITIRKTNKAIDSGDQRLPNLL</sequence>
<accession>A0ABM3MN27</accession>
<evidence type="ECO:0000259" key="2">
    <source>
        <dbReference type="Pfam" id="PF23055"/>
    </source>
</evidence>
<dbReference type="InterPro" id="IPR055469">
    <property type="entry name" value="DUF7041"/>
</dbReference>
<dbReference type="PANTHER" id="PTHR33327">
    <property type="entry name" value="ENDONUCLEASE"/>
    <property type="match status" value="1"/>
</dbReference>
<keyword evidence="3" id="KW-1185">Reference proteome</keyword>
<evidence type="ECO:0000313" key="4">
    <source>
        <dbReference type="RefSeq" id="XP_052752604.1"/>
    </source>
</evidence>
<reference evidence="4" key="1">
    <citation type="submission" date="2025-08" db="UniProtKB">
        <authorList>
            <consortium name="RefSeq"/>
        </authorList>
    </citation>
    <scope>IDENTIFICATION</scope>
    <source>
        <tissue evidence="4">Whole larvae</tissue>
    </source>
</reference>
<proteinExistence type="predicted"/>
<organism evidence="3 4">
    <name type="scientific">Galleria mellonella</name>
    <name type="common">Greater wax moth</name>
    <dbReference type="NCBI Taxonomy" id="7137"/>
    <lineage>
        <taxon>Eukaryota</taxon>
        <taxon>Metazoa</taxon>
        <taxon>Ecdysozoa</taxon>
        <taxon>Arthropoda</taxon>
        <taxon>Hexapoda</taxon>
        <taxon>Insecta</taxon>
        <taxon>Pterygota</taxon>
        <taxon>Neoptera</taxon>
        <taxon>Endopterygota</taxon>
        <taxon>Lepidoptera</taxon>
        <taxon>Glossata</taxon>
        <taxon>Ditrysia</taxon>
        <taxon>Pyraloidea</taxon>
        <taxon>Pyralidae</taxon>
        <taxon>Galleriinae</taxon>
        <taxon>Galleria</taxon>
    </lineage>
</organism>
<name>A0ABM3MN27_GALME</name>
<dbReference type="Pfam" id="PF23055">
    <property type="entry name" value="DUF7041"/>
    <property type="match status" value="1"/>
</dbReference>
<gene>
    <name evidence="4" type="primary">LOC128201057</name>
</gene>
<protein>
    <submittedName>
        <fullName evidence="4">Uncharacterized protein LOC128201057</fullName>
    </submittedName>
</protein>
<feature type="region of interest" description="Disordered" evidence="1">
    <location>
        <begin position="178"/>
        <end position="198"/>
    </location>
</feature>
<dbReference type="RefSeq" id="XP_052752604.1">
    <property type="nucleotide sequence ID" value="XM_052896644.1"/>
</dbReference>
<dbReference type="Proteomes" id="UP001652740">
    <property type="component" value="Unplaced"/>
</dbReference>
<dbReference type="GeneID" id="128201057"/>
<evidence type="ECO:0000256" key="1">
    <source>
        <dbReference type="SAM" id="MobiDB-lite"/>
    </source>
</evidence>
<feature type="compositionally biased region" description="Basic residues" evidence="1">
    <location>
        <begin position="219"/>
        <end position="238"/>
    </location>
</feature>
<feature type="region of interest" description="Disordered" evidence="1">
    <location>
        <begin position="215"/>
        <end position="238"/>
    </location>
</feature>